<dbReference type="Proteomes" id="UP000316905">
    <property type="component" value="Unassembled WGS sequence"/>
</dbReference>
<comment type="caution">
    <text evidence="1">The sequence shown here is derived from an EMBL/GenBank/DDBJ whole genome shotgun (WGS) entry which is preliminary data.</text>
</comment>
<dbReference type="EMBL" id="VLKY01000007">
    <property type="protein sequence ID" value="TWI53868.1"/>
    <property type="molecule type" value="Genomic_DNA"/>
</dbReference>
<evidence type="ECO:0000313" key="1">
    <source>
        <dbReference type="EMBL" id="TWI53868.1"/>
    </source>
</evidence>
<dbReference type="SUPFAM" id="SSF101898">
    <property type="entry name" value="NHL repeat"/>
    <property type="match status" value="1"/>
</dbReference>
<accession>A0A562QAU4</accession>
<sequence length="293" mass="32517">MAANTRRIKGLALVVLSLLLAAGSVPLWRHYYPVQAASGWQYEIYRAGIPSVSALIKDEQDNLYATEELLDGKGKVMILPPSGPMKSYIGGLSKPDGLTFYQGGLVYSQEVERRPVIWQRGNQKRALFIGNSIEEVTTDGYYLYGIEDLHGDGRLLRYDPDTETVSVLREGLDQAEAVSPCPDGTLFYLEKKKGEIRQWQPNGQDPIVLAGLNAPGFMACTYDGLWITEDATHMARLLLLDKQGRDHVILSHLRAAQTLLPLSDGTFLLSEQGRNRILKLQRSLKGAYHATNG</sequence>
<dbReference type="Gene3D" id="2.120.10.30">
    <property type="entry name" value="TolB, C-terminal domain"/>
    <property type="match status" value="1"/>
</dbReference>
<protein>
    <recommendedName>
        <fullName evidence="3">Strictosidine synthase</fullName>
    </recommendedName>
</protein>
<proteinExistence type="predicted"/>
<organism evidence="1 2">
    <name type="scientific">Pseudomonas duriflava</name>
    <dbReference type="NCBI Taxonomy" id="459528"/>
    <lineage>
        <taxon>Bacteria</taxon>
        <taxon>Pseudomonadati</taxon>
        <taxon>Pseudomonadota</taxon>
        <taxon>Gammaproteobacteria</taxon>
        <taxon>Pseudomonadales</taxon>
        <taxon>Pseudomonadaceae</taxon>
        <taxon>Pseudomonas</taxon>
    </lineage>
</organism>
<gene>
    <name evidence="1" type="ORF">IQ22_02479</name>
</gene>
<dbReference type="InterPro" id="IPR011042">
    <property type="entry name" value="6-blade_b-propeller_TolB-like"/>
</dbReference>
<evidence type="ECO:0008006" key="3">
    <source>
        <dbReference type="Google" id="ProtNLM"/>
    </source>
</evidence>
<dbReference type="AlphaFoldDB" id="A0A562QAU4"/>
<reference evidence="1 2" key="1">
    <citation type="journal article" date="2015" name="Stand. Genomic Sci.">
        <title>Genomic Encyclopedia of Bacterial and Archaeal Type Strains, Phase III: the genomes of soil and plant-associated and newly described type strains.</title>
        <authorList>
            <person name="Whitman W.B."/>
            <person name="Woyke T."/>
            <person name="Klenk H.P."/>
            <person name="Zhou Y."/>
            <person name="Lilburn T.G."/>
            <person name="Beck B.J."/>
            <person name="De Vos P."/>
            <person name="Vandamme P."/>
            <person name="Eisen J.A."/>
            <person name="Garrity G."/>
            <person name="Hugenholtz P."/>
            <person name="Kyrpides N.C."/>
        </authorList>
    </citation>
    <scope>NUCLEOTIDE SEQUENCE [LARGE SCALE GENOMIC DNA]</scope>
    <source>
        <strain evidence="1 2">CGMCC 1.6858</strain>
    </source>
</reference>
<keyword evidence="2" id="KW-1185">Reference proteome</keyword>
<dbReference type="RefSeq" id="WP_244309105.1">
    <property type="nucleotide sequence ID" value="NZ_VLKY01000007.1"/>
</dbReference>
<name>A0A562QAU4_9PSED</name>
<evidence type="ECO:0000313" key="2">
    <source>
        <dbReference type="Proteomes" id="UP000316905"/>
    </source>
</evidence>